<evidence type="ECO:0000259" key="8">
    <source>
        <dbReference type="Pfam" id="PF09335"/>
    </source>
</evidence>
<keyword evidence="5 6" id="KW-0472">Membrane</keyword>
<keyword evidence="3 6" id="KW-0812">Transmembrane</keyword>
<comment type="caution">
    <text evidence="6">Lacks conserved residue(s) required for the propagation of feature annotation.</text>
</comment>
<keyword evidence="2 6" id="KW-1003">Cell membrane</keyword>
<keyword evidence="10" id="KW-1185">Reference proteome</keyword>
<comment type="subcellular location">
    <subcellularLocation>
        <location evidence="1 6">Cell membrane</location>
        <topology evidence="1 6">Multi-pass membrane protein</topology>
    </subcellularLocation>
</comment>
<evidence type="ECO:0000256" key="3">
    <source>
        <dbReference type="ARBA" id="ARBA00022692"/>
    </source>
</evidence>
<proteinExistence type="inferred from homology"/>
<evidence type="ECO:0000313" key="10">
    <source>
        <dbReference type="Proteomes" id="UP000316213"/>
    </source>
</evidence>
<evidence type="ECO:0000256" key="1">
    <source>
        <dbReference type="ARBA" id="ARBA00004651"/>
    </source>
</evidence>
<comment type="similarity">
    <text evidence="6">Belongs to the TVP38/TMEM64 family.</text>
</comment>
<evidence type="ECO:0000313" key="9">
    <source>
        <dbReference type="EMBL" id="TWU03534.1"/>
    </source>
</evidence>
<dbReference type="Pfam" id="PF09335">
    <property type="entry name" value="VTT_dom"/>
    <property type="match status" value="1"/>
</dbReference>
<feature type="transmembrane region" description="Helical" evidence="6">
    <location>
        <begin position="112"/>
        <end position="134"/>
    </location>
</feature>
<name>A0A5C6AZI7_9BACT</name>
<dbReference type="InterPro" id="IPR015414">
    <property type="entry name" value="TMEM64"/>
</dbReference>
<dbReference type="EMBL" id="SJPM01000001">
    <property type="protein sequence ID" value="TWU03534.1"/>
    <property type="molecule type" value="Genomic_DNA"/>
</dbReference>
<sequence length="259" mass="28314">MVIDPDFPHSDESAKLSQEGDSPQKHGNALKIGLLAMLAVAALGGYWLIGDRLSLEYLATQESALREYRQSYPFLAAFVAIAVYVAVAGFSLPGAVVLTLACGWYFGFWQGLLVVSFGSTGGATMAFLMTRYILQDWVQRKFAKRLESVNDVFDREGAFYLFTLRLIPAVPFFVINAVMGLTKISAITFWWVSQIGMLPGTAAYVYAGSTVPSLTQLAQEGVGTVISWQLFLAFAILGLLPLVIKRVMAAARSFTLQND</sequence>
<dbReference type="GO" id="GO:0005886">
    <property type="term" value="C:plasma membrane"/>
    <property type="evidence" value="ECO:0007669"/>
    <property type="project" value="UniProtKB-SubCell"/>
</dbReference>
<evidence type="ECO:0000256" key="2">
    <source>
        <dbReference type="ARBA" id="ARBA00022475"/>
    </source>
</evidence>
<reference evidence="9 10" key="1">
    <citation type="submission" date="2019-02" db="EMBL/GenBank/DDBJ databases">
        <title>Deep-cultivation of Planctomycetes and their phenomic and genomic characterization uncovers novel biology.</title>
        <authorList>
            <person name="Wiegand S."/>
            <person name="Jogler M."/>
            <person name="Boedeker C."/>
            <person name="Pinto D."/>
            <person name="Vollmers J."/>
            <person name="Rivas-Marin E."/>
            <person name="Kohn T."/>
            <person name="Peeters S.H."/>
            <person name="Heuer A."/>
            <person name="Rast P."/>
            <person name="Oberbeckmann S."/>
            <person name="Bunk B."/>
            <person name="Jeske O."/>
            <person name="Meyerdierks A."/>
            <person name="Storesund J.E."/>
            <person name="Kallscheuer N."/>
            <person name="Luecker S."/>
            <person name="Lage O.M."/>
            <person name="Pohl T."/>
            <person name="Merkel B.J."/>
            <person name="Hornburger P."/>
            <person name="Mueller R.-W."/>
            <person name="Bruemmer F."/>
            <person name="Labrenz M."/>
            <person name="Spormann A.M."/>
            <person name="Op Den Camp H."/>
            <person name="Overmann J."/>
            <person name="Amann R."/>
            <person name="Jetten M.S.M."/>
            <person name="Mascher T."/>
            <person name="Medema M.H."/>
            <person name="Devos D.P."/>
            <person name="Kaster A.-K."/>
            <person name="Ovreas L."/>
            <person name="Rohde M."/>
            <person name="Galperin M.Y."/>
            <person name="Jogler C."/>
        </authorList>
    </citation>
    <scope>NUCLEOTIDE SEQUENCE [LARGE SCALE GENOMIC DNA]</scope>
    <source>
        <strain evidence="9 10">Pla100</strain>
    </source>
</reference>
<keyword evidence="4 6" id="KW-1133">Transmembrane helix</keyword>
<evidence type="ECO:0000256" key="5">
    <source>
        <dbReference type="ARBA" id="ARBA00023136"/>
    </source>
</evidence>
<feature type="region of interest" description="Disordered" evidence="7">
    <location>
        <begin position="1"/>
        <end position="24"/>
    </location>
</feature>
<protein>
    <recommendedName>
        <fullName evidence="6">TVP38/TMEM64 family membrane protein</fullName>
    </recommendedName>
</protein>
<feature type="transmembrane region" description="Helical" evidence="6">
    <location>
        <begin position="32"/>
        <end position="49"/>
    </location>
</feature>
<evidence type="ECO:0000256" key="7">
    <source>
        <dbReference type="SAM" id="MobiDB-lite"/>
    </source>
</evidence>
<feature type="transmembrane region" description="Helical" evidence="6">
    <location>
        <begin position="74"/>
        <end position="100"/>
    </location>
</feature>
<accession>A0A5C6AZI7</accession>
<feature type="domain" description="VTT" evidence="8">
    <location>
        <begin position="96"/>
        <end position="209"/>
    </location>
</feature>
<dbReference type="OrthoDB" id="9779114at2"/>
<organism evidence="9 10">
    <name type="scientific">Neorhodopirellula pilleata</name>
    <dbReference type="NCBI Taxonomy" id="2714738"/>
    <lineage>
        <taxon>Bacteria</taxon>
        <taxon>Pseudomonadati</taxon>
        <taxon>Planctomycetota</taxon>
        <taxon>Planctomycetia</taxon>
        <taxon>Pirellulales</taxon>
        <taxon>Pirellulaceae</taxon>
        <taxon>Neorhodopirellula</taxon>
    </lineage>
</organism>
<evidence type="ECO:0000256" key="6">
    <source>
        <dbReference type="RuleBase" id="RU366058"/>
    </source>
</evidence>
<dbReference type="Proteomes" id="UP000316213">
    <property type="component" value="Unassembled WGS sequence"/>
</dbReference>
<dbReference type="InterPro" id="IPR032816">
    <property type="entry name" value="VTT_dom"/>
</dbReference>
<evidence type="ECO:0000256" key="4">
    <source>
        <dbReference type="ARBA" id="ARBA00022989"/>
    </source>
</evidence>
<gene>
    <name evidence="9" type="primary">ydjZ</name>
    <name evidence="9" type="ORF">Pla100_04610</name>
</gene>
<feature type="compositionally biased region" description="Basic and acidic residues" evidence="7">
    <location>
        <begin position="1"/>
        <end position="14"/>
    </location>
</feature>
<dbReference type="RefSeq" id="WP_146576028.1">
    <property type="nucleotide sequence ID" value="NZ_SJPM01000001.1"/>
</dbReference>
<comment type="caution">
    <text evidence="9">The sequence shown here is derived from an EMBL/GenBank/DDBJ whole genome shotgun (WGS) entry which is preliminary data.</text>
</comment>
<dbReference type="PANTHER" id="PTHR12677:SF59">
    <property type="entry name" value="GOLGI APPARATUS MEMBRANE PROTEIN TVP38-RELATED"/>
    <property type="match status" value="1"/>
</dbReference>
<feature type="transmembrane region" description="Helical" evidence="6">
    <location>
        <begin position="226"/>
        <end position="244"/>
    </location>
</feature>
<dbReference type="PANTHER" id="PTHR12677">
    <property type="entry name" value="GOLGI APPARATUS MEMBRANE PROTEIN TVP38-RELATED"/>
    <property type="match status" value="1"/>
</dbReference>
<dbReference type="AlphaFoldDB" id="A0A5C6AZI7"/>